<evidence type="ECO:0000313" key="2">
    <source>
        <dbReference type="Proteomes" id="UP000724874"/>
    </source>
</evidence>
<comment type="caution">
    <text evidence="1">The sequence shown here is derived from an EMBL/GenBank/DDBJ whole genome shotgun (WGS) entry which is preliminary data.</text>
</comment>
<reference evidence="1" key="1">
    <citation type="submission" date="2020-11" db="EMBL/GenBank/DDBJ databases">
        <authorList>
            <consortium name="DOE Joint Genome Institute"/>
            <person name="Ahrendt S."/>
            <person name="Riley R."/>
            <person name="Andreopoulos W."/>
            <person name="LaButti K."/>
            <person name="Pangilinan J."/>
            <person name="Ruiz-duenas F.J."/>
            <person name="Barrasa J.M."/>
            <person name="Sanchez-Garcia M."/>
            <person name="Camarero S."/>
            <person name="Miyauchi S."/>
            <person name="Serrano A."/>
            <person name="Linde D."/>
            <person name="Babiker R."/>
            <person name="Drula E."/>
            <person name="Ayuso-Fernandez I."/>
            <person name="Pacheco R."/>
            <person name="Padilla G."/>
            <person name="Ferreira P."/>
            <person name="Barriuso J."/>
            <person name="Kellner H."/>
            <person name="Castanera R."/>
            <person name="Alfaro M."/>
            <person name="Ramirez L."/>
            <person name="Pisabarro A.G."/>
            <person name="Kuo A."/>
            <person name="Tritt A."/>
            <person name="Lipzen A."/>
            <person name="He G."/>
            <person name="Yan M."/>
            <person name="Ng V."/>
            <person name="Cullen D."/>
            <person name="Martin F."/>
            <person name="Rosso M.-N."/>
            <person name="Henrissat B."/>
            <person name="Hibbett D."/>
            <person name="Martinez A.T."/>
            <person name="Grigoriev I.V."/>
        </authorList>
    </citation>
    <scope>NUCLEOTIDE SEQUENCE</scope>
    <source>
        <strain evidence="1">AH 44721</strain>
    </source>
</reference>
<gene>
    <name evidence="1" type="ORF">CPB84DRAFT_1752403</name>
</gene>
<sequence>MEFPDPAAARPSTQTVLAWMVFHEAMAALAPLMNGVQTQEQLRELLDELQELQLLNVGKHVDMKLRAKQFMSHLSLIRREDHMWDKSQVHVRVLHEEGVPKKRPAKVQARGSVLHVNLEMLSAAVSMKWITSCTQARRSMRFKIEEDVGWRTTMMENNHDGEQP</sequence>
<proteinExistence type="predicted"/>
<protein>
    <submittedName>
        <fullName evidence="1">Uncharacterized protein</fullName>
    </submittedName>
</protein>
<accession>A0A9P5NBM5</accession>
<name>A0A9P5NBM5_GYMJU</name>
<dbReference type="Proteomes" id="UP000724874">
    <property type="component" value="Unassembled WGS sequence"/>
</dbReference>
<evidence type="ECO:0000313" key="1">
    <source>
        <dbReference type="EMBL" id="KAF8876528.1"/>
    </source>
</evidence>
<dbReference type="EMBL" id="JADNYJ010000181">
    <property type="protein sequence ID" value="KAF8876528.1"/>
    <property type="molecule type" value="Genomic_DNA"/>
</dbReference>
<organism evidence="1 2">
    <name type="scientific">Gymnopilus junonius</name>
    <name type="common">Spectacular rustgill mushroom</name>
    <name type="synonym">Gymnopilus spectabilis subsp. junonius</name>
    <dbReference type="NCBI Taxonomy" id="109634"/>
    <lineage>
        <taxon>Eukaryota</taxon>
        <taxon>Fungi</taxon>
        <taxon>Dikarya</taxon>
        <taxon>Basidiomycota</taxon>
        <taxon>Agaricomycotina</taxon>
        <taxon>Agaricomycetes</taxon>
        <taxon>Agaricomycetidae</taxon>
        <taxon>Agaricales</taxon>
        <taxon>Agaricineae</taxon>
        <taxon>Hymenogastraceae</taxon>
        <taxon>Gymnopilus</taxon>
    </lineage>
</organism>
<dbReference type="AlphaFoldDB" id="A0A9P5NBM5"/>
<keyword evidence="2" id="KW-1185">Reference proteome</keyword>